<evidence type="ECO:0000256" key="12">
    <source>
        <dbReference type="RuleBase" id="RU363127"/>
    </source>
</evidence>
<dbReference type="SUPFAM" id="SSF53448">
    <property type="entry name" value="Nucleotide-diphospho-sugar transferases"/>
    <property type="match status" value="1"/>
</dbReference>
<proteinExistence type="inferred from homology"/>
<dbReference type="EC" id="2.4.1.135" evidence="3 12"/>
<evidence type="ECO:0000256" key="3">
    <source>
        <dbReference type="ARBA" id="ARBA00012641"/>
    </source>
</evidence>
<keyword evidence="9" id="KW-0325">Glycoprotein</keyword>
<reference evidence="15" key="1">
    <citation type="submission" date="2017-02" db="UniProtKB">
        <authorList>
            <consortium name="WormBaseParasite"/>
        </authorList>
    </citation>
    <scope>IDENTIFICATION</scope>
</reference>
<evidence type="ECO:0000256" key="6">
    <source>
        <dbReference type="ARBA" id="ARBA00022968"/>
    </source>
</evidence>
<dbReference type="WBParaSite" id="HDID_0000922501-mRNA-1">
    <property type="protein sequence ID" value="HDID_0000922501-mRNA-1"/>
    <property type="gene ID" value="HDID_0000922501"/>
</dbReference>
<feature type="binding site" evidence="11">
    <location>
        <position position="637"/>
    </location>
    <ligand>
        <name>Mn(2+)</name>
        <dbReference type="ChEBI" id="CHEBI:29035"/>
    </ligand>
</feature>
<evidence type="ECO:0000313" key="13">
    <source>
        <dbReference type="EMBL" id="VDL61541.1"/>
    </source>
</evidence>
<evidence type="ECO:0000256" key="4">
    <source>
        <dbReference type="ARBA" id="ARBA00022679"/>
    </source>
</evidence>
<comment type="pathway">
    <text evidence="12">Protein modification; protein glycosylation.</text>
</comment>
<evidence type="ECO:0000313" key="15">
    <source>
        <dbReference type="WBParaSite" id="HDID_0000922501-mRNA-1"/>
    </source>
</evidence>
<evidence type="ECO:0000256" key="2">
    <source>
        <dbReference type="ARBA" id="ARBA00007706"/>
    </source>
</evidence>
<keyword evidence="12" id="KW-0333">Golgi apparatus</keyword>
<keyword evidence="11 12" id="KW-0479">Metal-binding</keyword>
<evidence type="ECO:0000256" key="8">
    <source>
        <dbReference type="ARBA" id="ARBA00023136"/>
    </source>
</evidence>
<dbReference type="GO" id="GO:0015018">
    <property type="term" value="F:galactosylgalactosylxylosylprotein 3-beta-glucuronosyltransferase activity"/>
    <property type="evidence" value="ECO:0007669"/>
    <property type="project" value="UniProtKB-UniRule"/>
</dbReference>
<comment type="catalytic activity">
    <reaction evidence="10 12">
        <text>3-O-(beta-D-galactosyl-(1-&gt;3)-beta-D-galactosyl-(1-&gt;4)-beta-D-xylosyl)-L-seryl-[protein] + UDP-alpha-D-glucuronate = 3-O-(beta-D-GlcA-(1-&gt;3)-beta-D-Gal-(1-&gt;3)-beta-D-Gal-(1-&gt;4)-beta-D-Xyl)-L-seryl-[protein] + UDP + H(+)</text>
        <dbReference type="Rhea" id="RHEA:24168"/>
        <dbReference type="Rhea" id="RHEA-COMP:12571"/>
        <dbReference type="Rhea" id="RHEA-COMP:12573"/>
        <dbReference type="ChEBI" id="CHEBI:15378"/>
        <dbReference type="ChEBI" id="CHEBI:58052"/>
        <dbReference type="ChEBI" id="CHEBI:58223"/>
        <dbReference type="ChEBI" id="CHEBI:132090"/>
        <dbReference type="ChEBI" id="CHEBI:132093"/>
        <dbReference type="EC" id="2.4.1.135"/>
    </reaction>
</comment>
<evidence type="ECO:0000256" key="9">
    <source>
        <dbReference type="ARBA" id="ARBA00023180"/>
    </source>
</evidence>
<keyword evidence="8" id="KW-0472">Membrane</keyword>
<comment type="cofactor">
    <cofactor evidence="11 12">
        <name>Mn(2+)</name>
        <dbReference type="ChEBI" id="CHEBI:29035"/>
    </cofactor>
</comment>
<dbReference type="InterPro" id="IPR029044">
    <property type="entry name" value="Nucleotide-diphossugar_trans"/>
</dbReference>
<keyword evidence="7" id="KW-1133">Transmembrane helix</keyword>
<evidence type="ECO:0000256" key="1">
    <source>
        <dbReference type="ARBA" id="ARBA00004606"/>
    </source>
</evidence>
<evidence type="ECO:0000256" key="7">
    <source>
        <dbReference type="ARBA" id="ARBA00022989"/>
    </source>
</evidence>
<dbReference type="InterPro" id="IPR005027">
    <property type="entry name" value="Glyco_trans_43"/>
</dbReference>
<dbReference type="Proteomes" id="UP000274504">
    <property type="component" value="Unassembled WGS sequence"/>
</dbReference>
<dbReference type="UniPathway" id="UPA00378"/>
<keyword evidence="4 12" id="KW-0808">Transferase</keyword>
<name>A0A0R3SUN7_HYMDI</name>
<dbReference type="Pfam" id="PF03360">
    <property type="entry name" value="Glyco_transf_43"/>
    <property type="match status" value="1"/>
</dbReference>
<evidence type="ECO:0000313" key="14">
    <source>
        <dbReference type="Proteomes" id="UP000274504"/>
    </source>
</evidence>
<accession>A0A0R3SUN7</accession>
<evidence type="ECO:0000256" key="10">
    <source>
        <dbReference type="ARBA" id="ARBA00047979"/>
    </source>
</evidence>
<keyword evidence="11 12" id="KW-0464">Manganese</keyword>
<protein>
    <recommendedName>
        <fullName evidence="3 12">Galactosylgalactosylxylosylprotein 3-beta-glucuronosyltransferase</fullName>
        <ecNumber evidence="3 12">2.4.1.135</ecNumber>
    </recommendedName>
</protein>
<gene>
    <name evidence="13" type="ORF">HDID_LOCUS9223</name>
</gene>
<reference evidence="13 14" key="2">
    <citation type="submission" date="2018-11" db="EMBL/GenBank/DDBJ databases">
        <authorList>
            <consortium name="Pathogen Informatics"/>
        </authorList>
    </citation>
    <scope>NUCLEOTIDE SEQUENCE [LARGE SCALE GENOMIC DNA]</scope>
</reference>
<keyword evidence="5" id="KW-0812">Transmembrane</keyword>
<sequence length="652" mass="72176">MENHTGRYVIGLEKVEQIPENGGHPATIRLTFYLEIPDAKNPQDEKWELRFCCNLHENPESIDLRQSGIEEINSEVNFAIQGAVTKILLAMQGDLNSIPVGHDYTFYPEISFELTKASFRSKQPETPQKNRFITGARFRTASVGTVNSVERVKEPQPEQMSFITLKAPFHVHPILGQINHMLSKPGETVPFLVLPGNVERPVIELPHLISDMVLQNIDNVVGALQCTNYAQPQDVHYYSLPSKIVSSNTPEVSGIVYHSSAPNTVNRQSGSNLIGNKSQIYSSGTNSVGSLSIISQDFTAIEYSSAPMPSTPITLINKNLQDIQKRFVLNSDIEAIFNDHGRIPPIQGNSIPPTSIPVTPTVQRGSANIPRSFSPSSQPQLGNMEHFQFSSMKPPIYARSKTMSPSRHNCVTFSDQIQTHPIPQAYNMSEPLKLNQPASISSGHQPRHTRAASTHFDFSSKGVNLAMGCEAPVTLNPMTFDPMQSVIIKPEMTMMTSPNPQMIEIPTNYCVLASPQQTPKKCISCPSIPSDVQVSPIQHQPSFPASNIDPVTPNVVRAAVQGTSREFEQNALPFSTINRIAVVASAPASENKKVPTKFTDKKYHIKGSNQRNSGLQWIRENLKLGKHHGVVYFADDDNTYDPRIFEEVSILL</sequence>
<organism evidence="15">
    <name type="scientific">Hymenolepis diminuta</name>
    <name type="common">Rat tapeworm</name>
    <dbReference type="NCBI Taxonomy" id="6216"/>
    <lineage>
        <taxon>Eukaryota</taxon>
        <taxon>Metazoa</taxon>
        <taxon>Spiralia</taxon>
        <taxon>Lophotrochozoa</taxon>
        <taxon>Platyhelminthes</taxon>
        <taxon>Cestoda</taxon>
        <taxon>Eucestoda</taxon>
        <taxon>Cyclophyllidea</taxon>
        <taxon>Hymenolepididae</taxon>
        <taxon>Hymenolepis</taxon>
    </lineage>
</organism>
<dbReference type="GO" id="GO:0046872">
    <property type="term" value="F:metal ion binding"/>
    <property type="evidence" value="ECO:0007669"/>
    <property type="project" value="UniProtKB-KW"/>
</dbReference>
<comment type="similarity">
    <text evidence="2 12">Belongs to the glycosyltransferase 43 family.</text>
</comment>
<dbReference type="GO" id="GO:0000139">
    <property type="term" value="C:Golgi membrane"/>
    <property type="evidence" value="ECO:0007669"/>
    <property type="project" value="UniProtKB-SubCell"/>
</dbReference>
<dbReference type="Gene3D" id="3.90.550.10">
    <property type="entry name" value="Spore Coat Polysaccharide Biosynthesis Protein SpsA, Chain A"/>
    <property type="match status" value="1"/>
</dbReference>
<evidence type="ECO:0000256" key="11">
    <source>
        <dbReference type="PIRSR" id="PIRSR605027-3"/>
    </source>
</evidence>
<dbReference type="STRING" id="6216.A0A0R3SUN7"/>
<evidence type="ECO:0000256" key="5">
    <source>
        <dbReference type="ARBA" id="ARBA00022692"/>
    </source>
</evidence>
<dbReference type="OrthoDB" id="4062651at2759"/>
<comment type="subcellular location">
    <subcellularLocation>
        <location evidence="12">Golgi apparatus membrane</location>
        <topology evidence="12">Single-pass type II membrane protein</topology>
    </subcellularLocation>
    <subcellularLocation>
        <location evidence="1">Membrane</location>
        <topology evidence="1">Single-pass type II membrane protein</topology>
    </subcellularLocation>
</comment>
<dbReference type="AlphaFoldDB" id="A0A0R3SUN7"/>
<keyword evidence="6 12" id="KW-0735">Signal-anchor</keyword>
<dbReference type="EMBL" id="UYSG01011240">
    <property type="protein sequence ID" value="VDL61541.1"/>
    <property type="molecule type" value="Genomic_DNA"/>
</dbReference>